<dbReference type="InterPro" id="IPR007048">
    <property type="entry name" value="IraD/Gp25-like"/>
</dbReference>
<organism evidence="2 3">
    <name type="scientific">Sedimenticola selenatireducens</name>
    <dbReference type="NCBI Taxonomy" id="191960"/>
    <lineage>
        <taxon>Bacteria</taxon>
        <taxon>Pseudomonadati</taxon>
        <taxon>Pseudomonadota</taxon>
        <taxon>Gammaproteobacteria</taxon>
        <taxon>Chromatiales</taxon>
        <taxon>Sedimenticolaceae</taxon>
        <taxon>Sedimenticola</taxon>
    </lineage>
</organism>
<comment type="caution">
    <text evidence="2">The sequence shown here is derived from an EMBL/GenBank/DDBJ whole genome shotgun (WGS) entry which is preliminary data.</text>
</comment>
<accession>A0A2N6CT19</accession>
<evidence type="ECO:0000313" key="2">
    <source>
        <dbReference type="EMBL" id="PLX60269.1"/>
    </source>
</evidence>
<protein>
    <submittedName>
        <fullName evidence="2">Phage baseplate protein</fullName>
    </submittedName>
</protein>
<dbReference type="Proteomes" id="UP000235015">
    <property type="component" value="Unassembled WGS sequence"/>
</dbReference>
<dbReference type="SUPFAM" id="SSF160719">
    <property type="entry name" value="gpW/gp25-like"/>
    <property type="match status" value="1"/>
</dbReference>
<name>A0A2N6CT19_9GAMM</name>
<gene>
    <name evidence="2" type="ORF">C0630_15840</name>
</gene>
<dbReference type="RefSeq" id="WP_273440520.1">
    <property type="nucleotide sequence ID" value="NZ_PKUN01000025.1"/>
</dbReference>
<feature type="domain" description="IraD/Gp25-like" evidence="1">
    <location>
        <begin position="27"/>
        <end position="117"/>
    </location>
</feature>
<evidence type="ECO:0000259" key="1">
    <source>
        <dbReference type="Pfam" id="PF04965"/>
    </source>
</evidence>
<evidence type="ECO:0000313" key="3">
    <source>
        <dbReference type="Proteomes" id="UP000235015"/>
    </source>
</evidence>
<dbReference type="EMBL" id="PKUN01000025">
    <property type="protein sequence ID" value="PLX60269.1"/>
    <property type="molecule type" value="Genomic_DNA"/>
</dbReference>
<dbReference type="Pfam" id="PF04965">
    <property type="entry name" value="GPW_gp25"/>
    <property type="match status" value="1"/>
</dbReference>
<proteinExistence type="predicted"/>
<dbReference type="Gene3D" id="3.10.450.40">
    <property type="match status" value="1"/>
</dbReference>
<dbReference type="AlphaFoldDB" id="A0A2N6CT19"/>
<sequence length="135" mass="15175">MTDAKFLGRGWVFPIQPDSTGRLGYVSGEDNVEQSLRILLMTAPGERVMRPDFGCKAPDLVFAPGSVQYLRLLENTVREAVRNWEPRVEILDVHAEAIPNDESRVLVNIDYKIRGSNARQNLVFPFYLDVAGVAQ</sequence>
<reference evidence="2 3" key="1">
    <citation type="submission" date="2017-11" db="EMBL/GenBank/DDBJ databases">
        <title>Genome-resolved metagenomics identifies genetic mobility, metabolic interactions, and unexpected diversity in perchlorate-reducing communities.</title>
        <authorList>
            <person name="Barnum T.P."/>
            <person name="Figueroa I.A."/>
            <person name="Carlstrom C.I."/>
            <person name="Lucas L.N."/>
            <person name="Engelbrektson A.L."/>
            <person name="Coates J.D."/>
        </authorList>
    </citation>
    <scope>NUCLEOTIDE SEQUENCE [LARGE SCALE GENOMIC DNA]</scope>
    <source>
        <strain evidence="2">BM301</strain>
    </source>
</reference>